<protein>
    <submittedName>
        <fullName evidence="3">Uncharacterized protein</fullName>
    </submittedName>
</protein>
<dbReference type="EMBL" id="JAAPAO010000589">
    <property type="protein sequence ID" value="KAF4656572.1"/>
    <property type="molecule type" value="Genomic_DNA"/>
</dbReference>
<sequence>MVSLNYPIFIVVLVKLLHGRSSRPHKDEGVDNARCLNINRFSWPRPPVKEFCFDARKDYRNVWHAQLKYSTWEDPTLHTSSWVPMTRGQYKDADGEDVNYIEPCMRRVDRGDKSEVEEWFKRLGKVWAQPNSFTIRDVRIVMDFNNPSRIGKETTVIIGSKSLVVEAKLSDKDTSLNDRNVNANSRKRSHQPAQPEVPRKIPQPSLVPQSPPIFMKASEVDSGVYRTLNPVHGNLAVRTNIIHVPRGGTFATIHFIKSNEENPEAAIGPVRLIDDWNTLRVDDTALPEARLIDSLQRVNRLLEKISINPISIEDITLSVGGPRQLELYLGRLRSSRPARTFKLYHD</sequence>
<proteinExistence type="predicted"/>
<gene>
    <name evidence="3" type="ORF">FOL47_008847</name>
</gene>
<comment type="caution">
    <text evidence="3">The sequence shown here is derived from an EMBL/GenBank/DDBJ whole genome shotgun (WGS) entry which is preliminary data.</text>
</comment>
<evidence type="ECO:0000313" key="4">
    <source>
        <dbReference type="Proteomes" id="UP000591131"/>
    </source>
</evidence>
<name>A0A7J6LBH9_PERCH</name>
<accession>A0A7J6LBH9</accession>
<feature type="chain" id="PRO_5029588771" evidence="2">
    <location>
        <begin position="23"/>
        <end position="346"/>
    </location>
</feature>
<reference evidence="3 4" key="1">
    <citation type="submission" date="2020-04" db="EMBL/GenBank/DDBJ databases">
        <title>Perkinsus chesapeaki whole genome sequence.</title>
        <authorList>
            <person name="Bogema D.R."/>
        </authorList>
    </citation>
    <scope>NUCLEOTIDE SEQUENCE [LARGE SCALE GENOMIC DNA]</scope>
    <source>
        <strain evidence="3">ATCC PRA-425</strain>
    </source>
</reference>
<feature type="region of interest" description="Disordered" evidence="1">
    <location>
        <begin position="175"/>
        <end position="208"/>
    </location>
</feature>
<dbReference type="Proteomes" id="UP000591131">
    <property type="component" value="Unassembled WGS sequence"/>
</dbReference>
<feature type="signal peptide" evidence="2">
    <location>
        <begin position="1"/>
        <end position="22"/>
    </location>
</feature>
<keyword evidence="4" id="KW-1185">Reference proteome</keyword>
<organism evidence="3 4">
    <name type="scientific">Perkinsus chesapeaki</name>
    <name type="common">Clam parasite</name>
    <name type="synonym">Perkinsus andrewsi</name>
    <dbReference type="NCBI Taxonomy" id="330153"/>
    <lineage>
        <taxon>Eukaryota</taxon>
        <taxon>Sar</taxon>
        <taxon>Alveolata</taxon>
        <taxon>Perkinsozoa</taxon>
        <taxon>Perkinsea</taxon>
        <taxon>Perkinsida</taxon>
        <taxon>Perkinsidae</taxon>
        <taxon>Perkinsus</taxon>
    </lineage>
</organism>
<evidence type="ECO:0000256" key="1">
    <source>
        <dbReference type="SAM" id="MobiDB-lite"/>
    </source>
</evidence>
<keyword evidence="2" id="KW-0732">Signal</keyword>
<dbReference type="AlphaFoldDB" id="A0A7J6LBH9"/>
<evidence type="ECO:0000256" key="2">
    <source>
        <dbReference type="SAM" id="SignalP"/>
    </source>
</evidence>
<evidence type="ECO:0000313" key="3">
    <source>
        <dbReference type="EMBL" id="KAF4656572.1"/>
    </source>
</evidence>